<dbReference type="Pfam" id="PF01633">
    <property type="entry name" value="Choline_kinase"/>
    <property type="match status" value="1"/>
</dbReference>
<dbReference type="InterPro" id="IPR011009">
    <property type="entry name" value="Kinase-like_dom_sf"/>
</dbReference>
<organism evidence="2 3">
    <name type="scientific">Babesia microti (strain RI)</name>
    <dbReference type="NCBI Taxonomy" id="1133968"/>
    <lineage>
        <taxon>Eukaryota</taxon>
        <taxon>Sar</taxon>
        <taxon>Alveolata</taxon>
        <taxon>Apicomplexa</taxon>
        <taxon>Aconoidasida</taxon>
        <taxon>Piroplasmida</taxon>
        <taxon>Babesiidae</taxon>
        <taxon>Babesia</taxon>
    </lineage>
</organism>
<evidence type="ECO:0000256" key="1">
    <source>
        <dbReference type="ARBA" id="ARBA00038211"/>
    </source>
</evidence>
<evidence type="ECO:0000313" key="3">
    <source>
        <dbReference type="Proteomes" id="UP000002899"/>
    </source>
</evidence>
<dbReference type="AlphaFoldDB" id="A0A1R4AAE0"/>
<keyword evidence="2" id="KW-0808">Transferase</keyword>
<accession>A0A1R4AAE0</accession>
<comment type="similarity">
    <text evidence="1">Belongs to the choline/ethanolamine kinase family.</text>
</comment>
<dbReference type="Proteomes" id="UP000002899">
    <property type="component" value="Chromosome II"/>
</dbReference>
<gene>
    <name evidence="2" type="ORF">BMR1_02g01835</name>
</gene>
<dbReference type="KEGG" id="bmic:BMR1_02g01835"/>
<dbReference type="EC" id="2.7.1.32" evidence="2"/>
<protein>
    <submittedName>
        <fullName evidence="2">Choline kinase B2</fullName>
        <ecNumber evidence="2">2.7.1.32</ecNumber>
    </submittedName>
</protein>
<dbReference type="EMBL" id="FO082872">
    <property type="protein sequence ID" value="SJK85947.1"/>
    <property type="molecule type" value="Genomic_DNA"/>
</dbReference>
<reference evidence="2 3" key="3">
    <citation type="journal article" date="2016" name="Sci. Rep.">
        <title>Genome-wide diversity and gene expression profiling of Babesia microti isolates identify polymorphic genes that mediate host-pathogen interactions.</title>
        <authorList>
            <person name="Silva J.C."/>
            <person name="Cornillot E."/>
            <person name="McCracken C."/>
            <person name="Usmani-Brown S."/>
            <person name="Dwivedi A."/>
            <person name="Ifeonu O.O."/>
            <person name="Crabtree J."/>
            <person name="Gotia H.T."/>
            <person name="Virji A.Z."/>
            <person name="Reynes C."/>
            <person name="Colinge J."/>
            <person name="Kumar V."/>
            <person name="Lawres L."/>
            <person name="Pazzi J.E."/>
            <person name="Pablo J.V."/>
            <person name="Hung C."/>
            <person name="Brancato J."/>
            <person name="Kumari P."/>
            <person name="Orvis J."/>
            <person name="Tretina K."/>
            <person name="Chibucos M."/>
            <person name="Ott S."/>
            <person name="Sadzewicz L."/>
            <person name="Sengamalay N."/>
            <person name="Shetty A.C."/>
            <person name="Su Q."/>
            <person name="Tallon L."/>
            <person name="Fraser C.M."/>
            <person name="Frutos R."/>
            <person name="Molina D.M."/>
            <person name="Krause P.J."/>
            <person name="Ben Mamoun C."/>
        </authorList>
    </citation>
    <scope>NUCLEOTIDE SEQUENCE [LARGE SCALE GENOMIC DNA]</scope>
    <source>
        <strain evidence="2 3">RI</strain>
    </source>
</reference>
<name>A0A1R4AAE0_BABMR</name>
<keyword evidence="3" id="KW-1185">Reference proteome</keyword>
<dbReference type="GO" id="GO:0006646">
    <property type="term" value="P:phosphatidylethanolamine biosynthetic process"/>
    <property type="evidence" value="ECO:0007669"/>
    <property type="project" value="TreeGrafter"/>
</dbReference>
<reference evidence="2 3" key="1">
    <citation type="journal article" date="2012" name="Nucleic Acids Res.">
        <title>Sequencing of the smallest Apicomplexan genome from the human pathogen Babesia microti.</title>
        <authorList>
            <person name="Cornillot E."/>
            <person name="Hadj-Kaddour K."/>
            <person name="Dassouli A."/>
            <person name="Noel B."/>
            <person name="Ranwez V."/>
            <person name="Vacherie B."/>
            <person name="Augagneur Y."/>
            <person name="Bres V."/>
            <person name="Duclos A."/>
            <person name="Randazzo S."/>
            <person name="Carcy B."/>
            <person name="Debierre-Grockiego F."/>
            <person name="Delbecq S."/>
            <person name="Moubri-Menage K."/>
            <person name="Shams-Eldin H."/>
            <person name="Usmani-Brown S."/>
            <person name="Bringaud F."/>
            <person name="Wincker P."/>
            <person name="Vivares C.P."/>
            <person name="Schwarz R.T."/>
            <person name="Schetters T.P."/>
            <person name="Krause P.J."/>
            <person name="Gorenflot A."/>
            <person name="Berry V."/>
            <person name="Barbe V."/>
            <person name="Ben Mamoun C."/>
        </authorList>
    </citation>
    <scope>NUCLEOTIDE SEQUENCE [LARGE SCALE GENOMIC DNA]</scope>
    <source>
        <strain evidence="2 3">RI</strain>
    </source>
</reference>
<dbReference type="SUPFAM" id="SSF56112">
    <property type="entry name" value="Protein kinase-like (PK-like)"/>
    <property type="match status" value="1"/>
</dbReference>
<dbReference type="OrthoDB" id="3649325at2759"/>
<dbReference type="Gene3D" id="3.30.200.20">
    <property type="entry name" value="Phosphorylase Kinase, domain 1"/>
    <property type="match status" value="1"/>
</dbReference>
<dbReference type="RefSeq" id="XP_021338152.1">
    <property type="nucleotide sequence ID" value="XM_021481518.1"/>
</dbReference>
<sequence>MASGDTLNTGSYMQRTITTFDINDIKSLCIKHIPEWNQHRIGDLCVNRFHNGIMNYVFKVTSIKECRVSDVVFRIFDFDPKSTVDRQREDIAFEQAGRLGLGPKVLSRLKALAINGCRIEEYLPNDCFTRDGFFDQKLVANIGLCIGDFHSKMTGIFPDWNKVTELERCLNDWYNECISYPEHTSIFDSSKLKIEIENYLNELKMRMVTENYAYKIVVSHNDVLQFNILVRKDVDCVTLLDLEFVGYNFAGYDLACFIGASHLIFGTPKVFPFLSIHSDMVYPHQLTETLVMNYLNASGVSYDENFLTTFIMDLKFLELGWWLNRILFIATRSLKDVDQRRKDVMAEFSRLICKTYYYKKNYGISNNYFNY</sequence>
<reference evidence="2 3" key="2">
    <citation type="journal article" date="2013" name="PLoS ONE">
        <title>Whole genome mapping and re-organization of the nuclear and mitochondrial genomes of Babesia microti isolates.</title>
        <authorList>
            <person name="Cornillot E."/>
            <person name="Dassouli A."/>
            <person name="Garg A."/>
            <person name="Pachikara N."/>
            <person name="Randazzo S."/>
            <person name="Depoix D."/>
            <person name="Carcy B."/>
            <person name="Delbecq S."/>
            <person name="Frutos R."/>
            <person name="Silva J.C."/>
            <person name="Sutton R."/>
            <person name="Krause P.J."/>
            <person name="Mamoun C.B."/>
        </authorList>
    </citation>
    <scope>NUCLEOTIDE SEQUENCE [LARGE SCALE GENOMIC DNA]</scope>
    <source>
        <strain evidence="2 3">RI</strain>
    </source>
</reference>
<dbReference type="Gene3D" id="3.90.1200.10">
    <property type="match status" value="1"/>
</dbReference>
<dbReference type="GO" id="GO:0005737">
    <property type="term" value="C:cytoplasm"/>
    <property type="evidence" value="ECO:0007669"/>
    <property type="project" value="TreeGrafter"/>
</dbReference>
<dbReference type="VEuPathDB" id="PiroplasmaDB:BMR1_02g01835"/>
<dbReference type="GO" id="GO:0004103">
    <property type="term" value="F:choline kinase activity"/>
    <property type="evidence" value="ECO:0007669"/>
    <property type="project" value="UniProtKB-EC"/>
</dbReference>
<proteinExistence type="inferred from homology"/>
<dbReference type="GeneID" id="24424150"/>
<evidence type="ECO:0000313" key="2">
    <source>
        <dbReference type="EMBL" id="SJK85947.1"/>
    </source>
</evidence>
<keyword evidence="2" id="KW-0418">Kinase</keyword>
<dbReference type="PANTHER" id="PTHR22603:SF93">
    <property type="entry name" value="RE24176P"/>
    <property type="match status" value="1"/>
</dbReference>
<dbReference type="PANTHER" id="PTHR22603">
    <property type="entry name" value="CHOLINE/ETHANOALAMINE KINASE"/>
    <property type="match status" value="1"/>
</dbReference>
<dbReference type="GO" id="GO:0004305">
    <property type="term" value="F:ethanolamine kinase activity"/>
    <property type="evidence" value="ECO:0007669"/>
    <property type="project" value="TreeGrafter"/>
</dbReference>